<evidence type="ECO:0000256" key="7">
    <source>
        <dbReference type="RuleBase" id="RU369038"/>
    </source>
</evidence>
<dbReference type="Pfam" id="PF00046">
    <property type="entry name" value="Homeodomain"/>
    <property type="match status" value="1"/>
</dbReference>
<evidence type="ECO:0000256" key="5">
    <source>
        <dbReference type="PROSITE-ProRule" id="PRU00108"/>
    </source>
</evidence>
<gene>
    <name evidence="10" type="ORF">ACH5RR_014321</name>
</gene>
<feature type="DNA-binding region" description="Homeobox" evidence="5">
    <location>
        <begin position="33"/>
        <end position="92"/>
    </location>
</feature>
<feature type="domain" description="Homeobox" evidence="9">
    <location>
        <begin position="31"/>
        <end position="91"/>
    </location>
</feature>
<dbReference type="InterPro" id="IPR001356">
    <property type="entry name" value="HD"/>
</dbReference>
<comment type="function">
    <text evidence="7">Transcription factor.</text>
</comment>
<dbReference type="EMBL" id="JBJUIK010000006">
    <property type="protein sequence ID" value="KAL3525949.1"/>
    <property type="molecule type" value="Genomic_DNA"/>
</dbReference>
<evidence type="ECO:0000313" key="10">
    <source>
        <dbReference type="EMBL" id="KAL3525949.1"/>
    </source>
</evidence>
<evidence type="ECO:0000256" key="6">
    <source>
        <dbReference type="RuleBase" id="RU000682"/>
    </source>
</evidence>
<comment type="similarity">
    <text evidence="4 7">Belongs to the HD-ZIP homeobox family. Class I subfamily.</text>
</comment>
<feature type="region of interest" description="Disordered" evidence="8">
    <location>
        <begin position="198"/>
        <end position="224"/>
    </location>
</feature>
<dbReference type="CDD" id="cd00086">
    <property type="entry name" value="homeodomain"/>
    <property type="match status" value="1"/>
</dbReference>
<evidence type="ECO:0000259" key="9">
    <source>
        <dbReference type="PROSITE" id="PS50071"/>
    </source>
</evidence>
<dbReference type="GO" id="GO:0000981">
    <property type="term" value="F:DNA-binding transcription factor activity, RNA polymerase II-specific"/>
    <property type="evidence" value="ECO:0007669"/>
    <property type="project" value="UniProtKB-UniRule"/>
</dbReference>
<keyword evidence="5 6" id="KW-0539">Nucleus</keyword>
<dbReference type="GO" id="GO:0003677">
    <property type="term" value="F:DNA binding"/>
    <property type="evidence" value="ECO:0007669"/>
    <property type="project" value="UniProtKB-UniRule"/>
</dbReference>
<comment type="caution">
    <text evidence="10">The sequence shown here is derived from an EMBL/GenBank/DDBJ whole genome shotgun (WGS) entry which is preliminary data.</text>
</comment>
<sequence>MFSGMDDTSQEVLLEDEMSDDGAAAAAMGLGEKKKKKKRLNLEQVVALEKSFELGNKLDPERKMQLAKSLNLQPRQVGVWFQNRRAWLKNKQLEIDYDVLKRRVELLKFDNELLRAQNKLFHSEIVALQNNKGLSTGILGPINLNKENEAAPWSNGSVNNSIDVNLGTTSVESGLISDSHPTNPQMSFPSRMEQTALEPEFQSDEGLYNMEEHPSFSPWSWQDH</sequence>
<dbReference type="Pfam" id="PF02183">
    <property type="entry name" value="HALZ"/>
    <property type="match status" value="1"/>
</dbReference>
<protein>
    <recommendedName>
        <fullName evidence="7">Homeobox-leucine zipper protein</fullName>
    </recommendedName>
    <alternativeName>
        <fullName evidence="7">HD-ZIP protein</fullName>
    </alternativeName>
    <alternativeName>
        <fullName evidence="7">Homeodomain transcription factor</fullName>
    </alternativeName>
</protein>
<dbReference type="GO" id="GO:0005634">
    <property type="term" value="C:nucleus"/>
    <property type="evidence" value="ECO:0007669"/>
    <property type="project" value="UniProtKB-SubCell"/>
</dbReference>
<dbReference type="SMART" id="SM00389">
    <property type="entry name" value="HOX"/>
    <property type="match status" value="1"/>
</dbReference>
<evidence type="ECO:0000256" key="4">
    <source>
        <dbReference type="ARBA" id="ARBA00025748"/>
    </source>
</evidence>
<dbReference type="Proteomes" id="UP001630127">
    <property type="component" value="Unassembled WGS sequence"/>
</dbReference>
<dbReference type="InterPro" id="IPR045224">
    <property type="entry name" value="HDZip_class_I_plant"/>
</dbReference>
<dbReference type="PROSITE" id="PS50071">
    <property type="entry name" value="HOMEOBOX_2"/>
    <property type="match status" value="1"/>
</dbReference>
<evidence type="ECO:0000256" key="2">
    <source>
        <dbReference type="ARBA" id="ARBA00023015"/>
    </source>
</evidence>
<evidence type="ECO:0000256" key="1">
    <source>
        <dbReference type="ARBA" id="ARBA00004123"/>
    </source>
</evidence>
<keyword evidence="5 6" id="KW-0238">DNA-binding</keyword>
<dbReference type="PANTHER" id="PTHR24326">
    <property type="entry name" value="HOMEOBOX-LEUCINE ZIPPER PROTEIN"/>
    <property type="match status" value="1"/>
</dbReference>
<proteinExistence type="inferred from homology"/>
<name>A0ABD3A3Y4_9GENT</name>
<dbReference type="SUPFAM" id="SSF46689">
    <property type="entry name" value="Homeodomain-like"/>
    <property type="match status" value="1"/>
</dbReference>
<organism evidence="10 11">
    <name type="scientific">Cinchona calisaya</name>
    <dbReference type="NCBI Taxonomy" id="153742"/>
    <lineage>
        <taxon>Eukaryota</taxon>
        <taxon>Viridiplantae</taxon>
        <taxon>Streptophyta</taxon>
        <taxon>Embryophyta</taxon>
        <taxon>Tracheophyta</taxon>
        <taxon>Spermatophyta</taxon>
        <taxon>Magnoliopsida</taxon>
        <taxon>eudicotyledons</taxon>
        <taxon>Gunneridae</taxon>
        <taxon>Pentapetalae</taxon>
        <taxon>asterids</taxon>
        <taxon>lamiids</taxon>
        <taxon>Gentianales</taxon>
        <taxon>Rubiaceae</taxon>
        <taxon>Cinchonoideae</taxon>
        <taxon>Cinchoneae</taxon>
        <taxon>Cinchona</taxon>
    </lineage>
</organism>
<keyword evidence="11" id="KW-1185">Reference proteome</keyword>
<comment type="subcellular location">
    <subcellularLocation>
        <location evidence="1 5 6">Nucleus</location>
    </subcellularLocation>
</comment>
<accession>A0ABD3A3Y4</accession>
<reference evidence="10 11" key="1">
    <citation type="submission" date="2024-11" db="EMBL/GenBank/DDBJ databases">
        <title>A near-complete genome assembly of Cinchona calisaya.</title>
        <authorList>
            <person name="Lian D.C."/>
            <person name="Zhao X.W."/>
            <person name="Wei L."/>
        </authorList>
    </citation>
    <scope>NUCLEOTIDE SEQUENCE [LARGE SCALE GENOMIC DNA]</scope>
    <source>
        <tissue evidence="10">Nenye</tissue>
    </source>
</reference>
<dbReference type="Gene3D" id="1.10.10.60">
    <property type="entry name" value="Homeodomain-like"/>
    <property type="match status" value="1"/>
</dbReference>
<dbReference type="InterPro" id="IPR003106">
    <property type="entry name" value="Leu_zip_homeo"/>
</dbReference>
<dbReference type="AlphaFoldDB" id="A0ABD3A3Y4"/>
<keyword evidence="5 6" id="KW-0371">Homeobox</keyword>
<evidence type="ECO:0000256" key="8">
    <source>
        <dbReference type="SAM" id="MobiDB-lite"/>
    </source>
</evidence>
<keyword evidence="3 7" id="KW-0804">Transcription</keyword>
<evidence type="ECO:0000313" key="11">
    <source>
        <dbReference type="Proteomes" id="UP001630127"/>
    </source>
</evidence>
<dbReference type="PANTHER" id="PTHR24326:SF538">
    <property type="entry name" value="HOMEOBOX-LEUCINE ZIPPER PROTEIN HAT7"/>
    <property type="match status" value="1"/>
</dbReference>
<evidence type="ECO:0000256" key="3">
    <source>
        <dbReference type="ARBA" id="ARBA00023163"/>
    </source>
</evidence>
<dbReference type="InterPro" id="IPR009057">
    <property type="entry name" value="Homeodomain-like_sf"/>
</dbReference>
<keyword evidence="2 7" id="KW-0805">Transcription regulation</keyword>